<dbReference type="SUPFAM" id="SSF51306">
    <property type="entry name" value="LexA/Signal peptidase"/>
    <property type="match status" value="1"/>
</dbReference>
<dbReference type="InterPro" id="IPR019533">
    <property type="entry name" value="Peptidase_S26"/>
</dbReference>
<dbReference type="RefSeq" id="WP_125067903.1">
    <property type="nucleotide sequence ID" value="NZ_CP032548.1"/>
</dbReference>
<dbReference type="EMBL" id="CP032548">
    <property type="protein sequence ID" value="AZJ36160.1"/>
    <property type="molecule type" value="Genomic_DNA"/>
</dbReference>
<evidence type="ECO:0000256" key="7">
    <source>
        <dbReference type="RuleBase" id="RU362042"/>
    </source>
</evidence>
<comment type="similarity">
    <text evidence="2 7">Belongs to the peptidase S26 family.</text>
</comment>
<feature type="domain" description="Peptidase S26" evidence="8">
    <location>
        <begin position="428"/>
        <end position="469"/>
    </location>
</feature>
<feature type="transmembrane region" description="Helical" evidence="7">
    <location>
        <begin position="88"/>
        <end position="105"/>
    </location>
</feature>
<comment type="caution">
    <text evidence="7">Lacks conserved residue(s) required for the propagation of feature annotation.</text>
</comment>
<evidence type="ECO:0000256" key="5">
    <source>
        <dbReference type="ARBA" id="ARBA00022801"/>
    </source>
</evidence>
<evidence type="ECO:0000256" key="6">
    <source>
        <dbReference type="PIRSR" id="PIRSR600223-1"/>
    </source>
</evidence>
<evidence type="ECO:0000256" key="2">
    <source>
        <dbReference type="ARBA" id="ARBA00009370"/>
    </source>
</evidence>
<dbReference type="InterPro" id="IPR019757">
    <property type="entry name" value="Pept_S26A_signal_pept_1_Lys-AS"/>
</dbReference>
<reference evidence="9 10" key="1">
    <citation type="submission" date="2018-09" db="EMBL/GenBank/DDBJ databases">
        <title>Insights into the microbiota of Asian seabass (Lates calcarifer) with tenacibaculosis symptoms and description of sp. nov. Tenacibaculum singaporense.</title>
        <authorList>
            <person name="Miyake S."/>
            <person name="Soh M."/>
            <person name="Azman M.N."/>
            <person name="Ngoh S.Y."/>
            <person name="Orban L."/>
        </authorList>
    </citation>
    <scope>NUCLEOTIDE SEQUENCE [LARGE SCALE GENOMIC DNA]</scope>
    <source>
        <strain evidence="9 10">DSM 106434</strain>
    </source>
</reference>
<comment type="catalytic activity">
    <reaction evidence="1 7">
        <text>Cleavage of hydrophobic, N-terminal signal or leader sequences from secreted and periplasmic proteins.</text>
        <dbReference type="EC" id="3.4.21.89"/>
    </reaction>
</comment>
<dbReference type="EC" id="3.4.21.89" evidence="3 7"/>
<evidence type="ECO:0000313" key="9">
    <source>
        <dbReference type="EMBL" id="AZJ36160.1"/>
    </source>
</evidence>
<evidence type="ECO:0000256" key="1">
    <source>
        <dbReference type="ARBA" id="ARBA00000677"/>
    </source>
</evidence>
<dbReference type="Proteomes" id="UP000274593">
    <property type="component" value="Chromosome"/>
</dbReference>
<evidence type="ECO:0000256" key="4">
    <source>
        <dbReference type="ARBA" id="ARBA00019232"/>
    </source>
</evidence>
<dbReference type="KEGG" id="tsig:D6T69_11730"/>
<dbReference type="PANTHER" id="PTHR43390:SF1">
    <property type="entry name" value="CHLOROPLAST PROCESSING PEPTIDASE"/>
    <property type="match status" value="1"/>
</dbReference>
<dbReference type="InterPro" id="IPR043739">
    <property type="entry name" value="DUF5684"/>
</dbReference>
<keyword evidence="10" id="KW-1185">Reference proteome</keyword>
<dbReference type="InterPro" id="IPR036286">
    <property type="entry name" value="LexA/Signal_pep-like_sf"/>
</dbReference>
<feature type="active site" evidence="6">
    <location>
        <position position="153"/>
    </location>
</feature>
<sequence length="528" mass="61008">MTFTEWFLFFLFIQVVHFLGTWKLYTKAGKKAWEAAVPVYNAIVLMQIINRPKWWVILLFIPIVNLLMFPIIWVETCRSFGFNKRPDTILAILTLGLYIYYINYFTDAKYIENRSLKPRSPLGEWVSSIAFAIIAATLVHTYFMQPYTIPTSSLEKTLLVGDYLFVSKFHYGARVPMTTVAAPMAHDTIPGLGIKSFLSDDKNKDGLLNKLSLPYMRIPGFQKIKRNDIVVFSWPSDSLATMWGDNSGKFTYKPIDKRTNYVKRAVGIPGDSLEVRDGYVFINGEKTVLPDRAKPQWYFFVDTEGKELPQTVIQKYNKNREGKMTTDGKYLLNLTDEEAASLTKNSLVKKVEKFLAPKGFYDKSVFPHDPKYAWSADNFGPIYIPKKGVTVKLNSKTISFYEQIIRRYENNNLTIFGDDIYINGKKAKEYTFKQDYYWMMGDNRQRSLDARNWGYVPFDHVVGKPVMIWLSWDANAPNFIAKLNSIRWDRMFTTVGGSGKPVSYLWLVLLLIGGYTVYSFRKSKKKKA</sequence>
<dbReference type="GO" id="GO:0006465">
    <property type="term" value="P:signal peptide processing"/>
    <property type="evidence" value="ECO:0007669"/>
    <property type="project" value="InterPro"/>
</dbReference>
<dbReference type="CDD" id="cd06530">
    <property type="entry name" value="S26_SPase_I"/>
    <property type="match status" value="2"/>
</dbReference>
<feature type="active site" evidence="6">
    <location>
        <position position="263"/>
    </location>
</feature>
<keyword evidence="7" id="KW-0645">Protease</keyword>
<dbReference type="AlphaFoldDB" id="A0A3S8R8N5"/>
<feature type="transmembrane region" description="Helical" evidence="7">
    <location>
        <begin position="125"/>
        <end position="143"/>
    </location>
</feature>
<evidence type="ECO:0000256" key="3">
    <source>
        <dbReference type="ARBA" id="ARBA00013208"/>
    </source>
</evidence>
<dbReference type="PROSITE" id="PS00760">
    <property type="entry name" value="SPASE_I_2"/>
    <property type="match status" value="1"/>
</dbReference>
<dbReference type="Pfam" id="PF10502">
    <property type="entry name" value="Peptidase_S26"/>
    <property type="match status" value="2"/>
</dbReference>
<feature type="transmembrane region" description="Helical" evidence="7">
    <location>
        <begin position="54"/>
        <end position="73"/>
    </location>
</feature>
<keyword evidence="7" id="KW-0812">Transmembrane</keyword>
<keyword evidence="5 7" id="KW-0378">Hydrolase</keyword>
<feature type="transmembrane region" description="Helical" evidence="7">
    <location>
        <begin position="6"/>
        <end position="25"/>
    </location>
</feature>
<feature type="domain" description="Peptidase S26" evidence="8">
    <location>
        <begin position="123"/>
        <end position="299"/>
    </location>
</feature>
<evidence type="ECO:0000313" key="10">
    <source>
        <dbReference type="Proteomes" id="UP000274593"/>
    </source>
</evidence>
<dbReference type="InterPro" id="IPR000223">
    <property type="entry name" value="Pept_S26A_signal_pept_1"/>
</dbReference>
<dbReference type="GO" id="GO:0009003">
    <property type="term" value="F:signal peptidase activity"/>
    <property type="evidence" value="ECO:0007669"/>
    <property type="project" value="UniProtKB-EC"/>
</dbReference>
<dbReference type="NCBIfam" id="TIGR02227">
    <property type="entry name" value="sigpep_I_bact"/>
    <property type="match status" value="1"/>
</dbReference>
<organism evidence="9 10">
    <name type="scientific">Tenacibaculum singaporense</name>
    <dbReference type="NCBI Taxonomy" id="2358479"/>
    <lineage>
        <taxon>Bacteria</taxon>
        <taxon>Pseudomonadati</taxon>
        <taxon>Bacteroidota</taxon>
        <taxon>Flavobacteriia</taxon>
        <taxon>Flavobacteriales</taxon>
        <taxon>Flavobacteriaceae</taxon>
        <taxon>Tenacibaculum</taxon>
    </lineage>
</organism>
<dbReference type="GO" id="GO:0004252">
    <property type="term" value="F:serine-type endopeptidase activity"/>
    <property type="evidence" value="ECO:0007669"/>
    <property type="project" value="InterPro"/>
</dbReference>
<gene>
    <name evidence="9" type="primary">lepB</name>
    <name evidence="9" type="ORF">D6T69_11730</name>
</gene>
<evidence type="ECO:0000259" key="8">
    <source>
        <dbReference type="Pfam" id="PF10502"/>
    </source>
</evidence>
<dbReference type="Gene3D" id="2.10.109.10">
    <property type="entry name" value="Umud Fragment, subunit A"/>
    <property type="match status" value="2"/>
</dbReference>
<dbReference type="PRINTS" id="PR00727">
    <property type="entry name" value="LEADERPTASE"/>
</dbReference>
<comment type="subcellular location">
    <subcellularLocation>
        <location evidence="7">Membrane</location>
        <topology evidence="7">Single-pass type II membrane protein</topology>
    </subcellularLocation>
</comment>
<name>A0A3S8R8N5_9FLAO</name>
<dbReference type="GO" id="GO:0016020">
    <property type="term" value="C:membrane"/>
    <property type="evidence" value="ECO:0007669"/>
    <property type="project" value="UniProtKB-SubCell"/>
</dbReference>
<proteinExistence type="inferred from homology"/>
<protein>
    <recommendedName>
        <fullName evidence="4 7">Signal peptidase I</fullName>
        <ecNumber evidence="3 7">3.4.21.89</ecNumber>
    </recommendedName>
</protein>
<keyword evidence="7" id="KW-1133">Transmembrane helix</keyword>
<feature type="transmembrane region" description="Helical" evidence="7">
    <location>
        <begin position="503"/>
        <end position="520"/>
    </location>
</feature>
<accession>A0A3S8R8N5</accession>
<keyword evidence="7" id="KW-0472">Membrane</keyword>
<dbReference type="PANTHER" id="PTHR43390">
    <property type="entry name" value="SIGNAL PEPTIDASE I"/>
    <property type="match status" value="1"/>
</dbReference>
<dbReference type="Pfam" id="PF18936">
    <property type="entry name" value="DUF5684"/>
    <property type="match status" value="1"/>
</dbReference>